<organism evidence="2 3">
    <name type="scientific">Paralvinella palmiformis</name>
    <dbReference type="NCBI Taxonomy" id="53620"/>
    <lineage>
        <taxon>Eukaryota</taxon>
        <taxon>Metazoa</taxon>
        <taxon>Spiralia</taxon>
        <taxon>Lophotrochozoa</taxon>
        <taxon>Annelida</taxon>
        <taxon>Polychaeta</taxon>
        <taxon>Sedentaria</taxon>
        <taxon>Canalipalpata</taxon>
        <taxon>Terebellida</taxon>
        <taxon>Terebelliformia</taxon>
        <taxon>Alvinellidae</taxon>
        <taxon>Paralvinella</taxon>
    </lineage>
</organism>
<dbReference type="InterPro" id="IPR005137">
    <property type="entry name" value="BtpA"/>
</dbReference>
<dbReference type="AlphaFoldDB" id="A0AAD9J9B8"/>
<sequence length="361" mass="39426">MLILTCFYKNDLDWLHMIGYYMGRFSSVYKPEVVFCLTGCCCNVKMPNFVQIFGRLKSVVIGMIHLKALPGIAINTVCIVVSALERQSSPGCTKPIKEIISTACYEADMYQSADVDGILIENMFDIPWQRPEQIGPETVASITAACTAIKKTIRSLPIGVHVLAGGNKEALAIAKAAGLQFIRAEGYVFSHVGDEGLHHSCAAELTRYRCHIGAEDVHIFTDIKKKHCAHAITSDVSIGDTAKAAELFLSDGVVVTGTATGVASDTADLQEVQQAVSIPVLVGSGVTETNLSDYMSAEAMIVGTHFKMAGDIRNTVDKNRVKQFMAKVRELRKEQKQPAEKTTAEYETPYWSSFHVHAEGE</sequence>
<dbReference type="Pfam" id="PF03437">
    <property type="entry name" value="BtpA"/>
    <property type="match status" value="1"/>
</dbReference>
<protein>
    <submittedName>
        <fullName evidence="2">Uncharacterized protein</fullName>
    </submittedName>
</protein>
<dbReference type="InterPro" id="IPR011060">
    <property type="entry name" value="RibuloseP-bd_barrel"/>
</dbReference>
<dbReference type="PANTHER" id="PTHR21381">
    <property type="entry name" value="ZGC:162297"/>
    <property type="match status" value="1"/>
</dbReference>
<evidence type="ECO:0000313" key="3">
    <source>
        <dbReference type="Proteomes" id="UP001208570"/>
    </source>
</evidence>
<comment type="caution">
    <text evidence="2">The sequence shown here is derived from an EMBL/GenBank/DDBJ whole genome shotgun (WGS) entry which is preliminary data.</text>
</comment>
<dbReference type="SUPFAM" id="SSF51366">
    <property type="entry name" value="Ribulose-phoshate binding barrel"/>
    <property type="match status" value="1"/>
</dbReference>
<proteinExistence type="inferred from homology"/>
<name>A0AAD9J9B8_9ANNE</name>
<dbReference type="Proteomes" id="UP001208570">
    <property type="component" value="Unassembled WGS sequence"/>
</dbReference>
<reference evidence="2" key="1">
    <citation type="journal article" date="2023" name="Mol. Biol. Evol.">
        <title>Third-Generation Sequencing Reveals the Adaptive Role of the Epigenome in Three Deep-Sea Polychaetes.</title>
        <authorList>
            <person name="Perez M."/>
            <person name="Aroh O."/>
            <person name="Sun Y."/>
            <person name="Lan Y."/>
            <person name="Juniper S.K."/>
            <person name="Young C.R."/>
            <person name="Angers B."/>
            <person name="Qian P.Y."/>
        </authorList>
    </citation>
    <scope>NUCLEOTIDE SEQUENCE</scope>
    <source>
        <strain evidence="2">P08H-3</strain>
    </source>
</reference>
<evidence type="ECO:0000256" key="1">
    <source>
        <dbReference type="ARBA" id="ARBA00006007"/>
    </source>
</evidence>
<dbReference type="PANTHER" id="PTHR21381:SF3">
    <property type="entry name" value="SGC REGION PROTEIN SGCQ-RELATED"/>
    <property type="match status" value="1"/>
</dbReference>
<comment type="similarity">
    <text evidence="1">Belongs to the BtpA family.</text>
</comment>
<dbReference type="NCBIfam" id="TIGR00259">
    <property type="entry name" value="thylakoid_BtpA"/>
    <property type="match status" value="1"/>
</dbReference>
<keyword evidence="3" id="KW-1185">Reference proteome</keyword>
<dbReference type="EMBL" id="JAODUP010000506">
    <property type="protein sequence ID" value="KAK2148275.1"/>
    <property type="molecule type" value="Genomic_DNA"/>
</dbReference>
<gene>
    <name evidence="2" type="ORF">LSH36_506g02024</name>
</gene>
<evidence type="ECO:0000313" key="2">
    <source>
        <dbReference type="EMBL" id="KAK2148275.1"/>
    </source>
</evidence>
<accession>A0AAD9J9B8</accession>